<evidence type="ECO:0000256" key="1">
    <source>
        <dbReference type="ARBA" id="ARBA00005896"/>
    </source>
</evidence>
<dbReference type="PANTHER" id="PTHR43779:SF3">
    <property type="entry name" value="(3R)-3-[(CARBOXYMETHYL)AMINO]FATTY ACID OXYGENASE_DECARBOXYLASE"/>
    <property type="match status" value="1"/>
</dbReference>
<dbReference type="Pfam" id="PF02668">
    <property type="entry name" value="TauD"/>
    <property type="match status" value="1"/>
</dbReference>
<organism evidence="7 8">
    <name type="scientific">Lachnellula occidentalis</name>
    <dbReference type="NCBI Taxonomy" id="215460"/>
    <lineage>
        <taxon>Eukaryota</taxon>
        <taxon>Fungi</taxon>
        <taxon>Dikarya</taxon>
        <taxon>Ascomycota</taxon>
        <taxon>Pezizomycotina</taxon>
        <taxon>Leotiomycetes</taxon>
        <taxon>Helotiales</taxon>
        <taxon>Lachnaceae</taxon>
        <taxon>Lachnellula</taxon>
    </lineage>
</organism>
<evidence type="ECO:0000256" key="4">
    <source>
        <dbReference type="ARBA" id="ARBA00023002"/>
    </source>
</evidence>
<keyword evidence="2" id="KW-0479">Metal-binding</keyword>
<dbReference type="InterPro" id="IPR042098">
    <property type="entry name" value="TauD-like_sf"/>
</dbReference>
<dbReference type="AlphaFoldDB" id="A0A8H8UEW7"/>
<keyword evidence="4" id="KW-0560">Oxidoreductase</keyword>
<protein>
    <submittedName>
        <fullName evidence="7">Alpha-ketoglutarate-dependent, 4-dichlorophenoxyacetate dioxygenase</fullName>
    </submittedName>
</protein>
<dbReference type="Proteomes" id="UP000443090">
    <property type="component" value="Unassembled WGS sequence"/>
</dbReference>
<comment type="similarity">
    <text evidence="1">Belongs to the TfdA dioxygenase family.</text>
</comment>
<sequence>MPSHTINGLFVTPILADFGAEVCGVDWAQIPLPEELIKTLIRIQDQYAVIIFRDTGLDNERHVAFSAQLGRLEKNPAWGSERVGTPFLFDVSNIESDGSLVKKETVSIALALGPEPQLEGSPISERWHHALGNALWHTDSSFNQHRSKYSLLLAHAVPEAGQGNTEFADTRQAWADLPDAEKEKLRALVVEHDLWHSRKLASPNEYEELTTEERNVKPPAWHRLVQKGPSGEETIFLAAHAKTLFDVDGEMLADSQEIIWDLIAHCTQPKYTSTAEWKSAGTLMWWNNRQSMHRASPYTENMGPRDIRRSTVIDDRPLALGVSKKTPQRSSMSS</sequence>
<evidence type="ECO:0000256" key="5">
    <source>
        <dbReference type="ARBA" id="ARBA00023004"/>
    </source>
</evidence>
<dbReference type="EMBL" id="QGMI01000400">
    <property type="protein sequence ID" value="TVY41296.1"/>
    <property type="molecule type" value="Genomic_DNA"/>
</dbReference>
<keyword evidence="5" id="KW-0408">Iron</keyword>
<dbReference type="InterPro" id="IPR003819">
    <property type="entry name" value="TauD/TfdA-like"/>
</dbReference>
<dbReference type="InterPro" id="IPR051178">
    <property type="entry name" value="TfdA_dioxygenase"/>
</dbReference>
<keyword evidence="8" id="KW-1185">Reference proteome</keyword>
<evidence type="ECO:0000259" key="6">
    <source>
        <dbReference type="Pfam" id="PF02668"/>
    </source>
</evidence>
<evidence type="ECO:0000313" key="7">
    <source>
        <dbReference type="EMBL" id="TVY41296.1"/>
    </source>
</evidence>
<dbReference type="Gene3D" id="3.60.130.10">
    <property type="entry name" value="Clavaminate synthase-like"/>
    <property type="match status" value="1"/>
</dbReference>
<feature type="domain" description="TauD/TfdA-like" evidence="6">
    <location>
        <begin position="12"/>
        <end position="310"/>
    </location>
</feature>
<dbReference type="SUPFAM" id="SSF51197">
    <property type="entry name" value="Clavaminate synthase-like"/>
    <property type="match status" value="1"/>
</dbReference>
<dbReference type="GO" id="GO:0046872">
    <property type="term" value="F:metal ion binding"/>
    <property type="evidence" value="ECO:0007669"/>
    <property type="project" value="UniProtKB-KW"/>
</dbReference>
<evidence type="ECO:0000256" key="3">
    <source>
        <dbReference type="ARBA" id="ARBA00022964"/>
    </source>
</evidence>
<gene>
    <name evidence="7" type="primary">tfdA</name>
    <name evidence="7" type="ORF">LOCC1_G004269</name>
</gene>
<dbReference type="PANTHER" id="PTHR43779">
    <property type="entry name" value="DIOXYGENASE RV0097-RELATED"/>
    <property type="match status" value="1"/>
</dbReference>
<comment type="caution">
    <text evidence="7">The sequence shown here is derived from an EMBL/GenBank/DDBJ whole genome shotgun (WGS) entry which is preliminary data.</text>
</comment>
<keyword evidence="3 7" id="KW-0223">Dioxygenase</keyword>
<dbReference type="GO" id="GO:0051213">
    <property type="term" value="F:dioxygenase activity"/>
    <property type="evidence" value="ECO:0007669"/>
    <property type="project" value="UniProtKB-KW"/>
</dbReference>
<evidence type="ECO:0000256" key="2">
    <source>
        <dbReference type="ARBA" id="ARBA00022723"/>
    </source>
</evidence>
<evidence type="ECO:0000313" key="8">
    <source>
        <dbReference type="Proteomes" id="UP000443090"/>
    </source>
</evidence>
<name>A0A8H8UEW7_9HELO</name>
<reference evidence="7 8" key="1">
    <citation type="submission" date="2018-05" db="EMBL/GenBank/DDBJ databases">
        <title>Genome sequencing and assembly of the regulated plant pathogen Lachnellula willkommii and related sister species for the development of diagnostic species identification markers.</title>
        <authorList>
            <person name="Giroux E."/>
            <person name="Bilodeau G."/>
        </authorList>
    </citation>
    <scope>NUCLEOTIDE SEQUENCE [LARGE SCALE GENOMIC DNA]</scope>
    <source>
        <strain evidence="7 8">CBS 160.35</strain>
    </source>
</reference>
<dbReference type="OrthoDB" id="5818554at2759"/>
<proteinExistence type="inferred from homology"/>
<accession>A0A8H8UEW7</accession>